<dbReference type="Proteomes" id="UP000272051">
    <property type="component" value="Unassembled WGS sequence"/>
</dbReference>
<keyword evidence="1" id="KW-1133">Transmembrane helix</keyword>
<dbReference type="EMBL" id="QMQX01000178">
    <property type="protein sequence ID" value="RLE50208.1"/>
    <property type="molecule type" value="Genomic_DNA"/>
</dbReference>
<dbReference type="SUPFAM" id="SSF103473">
    <property type="entry name" value="MFS general substrate transporter"/>
    <property type="match status" value="1"/>
</dbReference>
<reference evidence="3 4" key="1">
    <citation type="submission" date="2018-06" db="EMBL/GenBank/DDBJ databases">
        <title>Extensive metabolic versatility and redundancy in microbially diverse, dynamic hydrothermal sediments.</title>
        <authorList>
            <person name="Dombrowski N."/>
            <person name="Teske A."/>
            <person name="Baker B.J."/>
        </authorList>
    </citation>
    <scope>NUCLEOTIDE SEQUENCE [LARGE SCALE GENOMIC DNA]</scope>
    <source>
        <strain evidence="3">B34_G17</strain>
    </source>
</reference>
<gene>
    <name evidence="3" type="ORF">DRJ33_07600</name>
</gene>
<feature type="transmembrane region" description="Helical" evidence="1">
    <location>
        <begin position="72"/>
        <end position="89"/>
    </location>
</feature>
<dbReference type="InterPro" id="IPR052952">
    <property type="entry name" value="MFS-Transporter"/>
</dbReference>
<dbReference type="PROSITE" id="PS50850">
    <property type="entry name" value="MFS"/>
    <property type="match status" value="1"/>
</dbReference>
<dbReference type="InterPro" id="IPR020846">
    <property type="entry name" value="MFS_dom"/>
</dbReference>
<dbReference type="PANTHER" id="PTHR23527:SF1">
    <property type="entry name" value="BLL3282 PROTEIN"/>
    <property type="match status" value="1"/>
</dbReference>
<organism evidence="3 4">
    <name type="scientific">Thermoproteota archaeon</name>
    <dbReference type="NCBI Taxonomy" id="2056631"/>
    <lineage>
        <taxon>Archaea</taxon>
        <taxon>Thermoproteota</taxon>
    </lineage>
</organism>
<feature type="non-terminal residue" evidence="3">
    <location>
        <position position="159"/>
    </location>
</feature>
<keyword evidence="1" id="KW-0812">Transmembrane</keyword>
<accession>A0A497EUA9</accession>
<dbReference type="GO" id="GO:0022857">
    <property type="term" value="F:transmembrane transporter activity"/>
    <property type="evidence" value="ECO:0007669"/>
    <property type="project" value="InterPro"/>
</dbReference>
<dbReference type="Gene3D" id="1.20.1250.20">
    <property type="entry name" value="MFS general substrate transporter like domains"/>
    <property type="match status" value="1"/>
</dbReference>
<protein>
    <recommendedName>
        <fullName evidence="2">Major facilitator superfamily (MFS) profile domain-containing protein</fullName>
    </recommendedName>
</protein>
<proteinExistence type="predicted"/>
<feature type="transmembrane region" description="Helical" evidence="1">
    <location>
        <begin position="45"/>
        <end position="65"/>
    </location>
</feature>
<evidence type="ECO:0000256" key="1">
    <source>
        <dbReference type="SAM" id="Phobius"/>
    </source>
</evidence>
<dbReference type="InterPro" id="IPR011701">
    <property type="entry name" value="MFS"/>
</dbReference>
<dbReference type="PANTHER" id="PTHR23527">
    <property type="entry name" value="BLL3282 PROTEIN"/>
    <property type="match status" value="1"/>
</dbReference>
<keyword evidence="1" id="KW-0472">Membrane</keyword>
<dbReference type="Pfam" id="PF07690">
    <property type="entry name" value="MFS_1"/>
    <property type="match status" value="1"/>
</dbReference>
<comment type="caution">
    <text evidence="3">The sequence shown here is derived from an EMBL/GenBank/DDBJ whole genome shotgun (WGS) entry which is preliminary data.</text>
</comment>
<name>A0A497EUA9_9CREN</name>
<evidence type="ECO:0000313" key="4">
    <source>
        <dbReference type="Proteomes" id="UP000272051"/>
    </source>
</evidence>
<sequence>MKLKVALVLCWLAWLLNFSYRMMIPALMPAIKVELGLTELQASLMLSLLLVGHAISLSLSGFLASALGNERVIALSLLTVSITSIPASLLPLSPLWLLLDFFASGLGLGLSLPSARSHLSKLAPSSIKGRVMGVHETAAPLGQTLGPLMAGLALSVGFP</sequence>
<feature type="domain" description="Major facilitator superfamily (MFS) profile" evidence="2">
    <location>
        <begin position="6"/>
        <end position="159"/>
    </location>
</feature>
<dbReference type="InterPro" id="IPR036259">
    <property type="entry name" value="MFS_trans_sf"/>
</dbReference>
<dbReference type="AlphaFoldDB" id="A0A497EUA9"/>
<evidence type="ECO:0000259" key="2">
    <source>
        <dbReference type="PROSITE" id="PS50850"/>
    </source>
</evidence>
<evidence type="ECO:0000313" key="3">
    <source>
        <dbReference type="EMBL" id="RLE50208.1"/>
    </source>
</evidence>